<dbReference type="eggNOG" id="COG1649">
    <property type="taxonomic scope" value="Bacteria"/>
</dbReference>
<protein>
    <recommendedName>
        <fullName evidence="3">Glycosyl hydrolase-like 10 domain-containing protein</fullName>
    </recommendedName>
</protein>
<evidence type="ECO:0000313" key="4">
    <source>
        <dbReference type="EMBL" id="EFM64818.1"/>
    </source>
</evidence>
<gene>
    <name evidence="4" type="ORF">HMPREF0634_0341</name>
</gene>
<dbReference type="STRING" id="596315.HMPREF0634_0341"/>
<feature type="chain" id="PRO_5003133821" description="Glycosyl hydrolase-like 10 domain-containing protein" evidence="2">
    <location>
        <begin position="31"/>
        <end position="714"/>
    </location>
</feature>
<keyword evidence="1 2" id="KW-0732">Signal</keyword>
<sequence>MKKKISFVATLALALSMLLSSMASLGPVKAQDSEVRAAWISTVFNIDWPSKASYGNSEKQKQEYISLLDRLKNVGINTVMIQVRPESDAFYKSNISPWSRFLTGKQGNDPGYDPLQFILEESHKRGMKVHAWLNPYRASIYDDISSTSPSNPINTHRDWVIKYQGKWYYDPGKPEVTKYISDVVAEIVENYQVDGIHFDDYFYPGPGFPDSNTFNQYGSGSIDNWRRANINNMVKTVRDRIKSINSNVVFGISPAGIWRNYSNDSNGSRTSGGESYNKQYADTRYWIKNGLVDYVVPQVYWRIGHPKADYATLVKWWSDQVRGTGVDLYIGQGIYKHGQDEYNGENVAAEIKSQINLNRKYKDIKGSVFFSAKDIVNIGQVANDLKSLYTTTNPTDQQPDPNRRYPYQNKLWGANRAETAVKISQQGWKNGSSTVVLVNGKDLIAGVVSSPLAASYNAPILLSYPNKLSDNTIKEIKRLGARKVILVGTNNFAINRDLKSIEGELSNVTIEKIYSSDIEVASRQIADKLAQDKQVDTVYIASKEALVDVLSIASKAGKNRNPIIVSSNKSINQDSINWIKNKQVKNIYFIGGPDVLSDSVINQLGSALNMNLSSNRIYGNDRIQTNTKVIEKFYTKSFSPKVFITRSNAPIDAITVSAFAQKSDSPIVLASSSVSQYQRDVLYPRSTSLLYQIGGGINANSYKEIYNLLEGVMQ</sequence>
<dbReference type="OrthoDB" id="43070at2"/>
<accession>E0E2Q1</accession>
<dbReference type="AlphaFoldDB" id="E0E2Q1"/>
<evidence type="ECO:0000256" key="2">
    <source>
        <dbReference type="SAM" id="SignalP"/>
    </source>
</evidence>
<dbReference type="GeneID" id="84800514"/>
<evidence type="ECO:0000256" key="1">
    <source>
        <dbReference type="ARBA" id="ARBA00022729"/>
    </source>
</evidence>
<feature type="signal peptide" evidence="2">
    <location>
        <begin position="1"/>
        <end position="30"/>
    </location>
</feature>
<dbReference type="InterPro" id="IPR017853">
    <property type="entry name" value="GH"/>
</dbReference>
<dbReference type="Gene3D" id="3.20.20.80">
    <property type="entry name" value="Glycosidases"/>
    <property type="match status" value="1"/>
</dbReference>
<dbReference type="Pfam" id="PF04122">
    <property type="entry name" value="CW_binding_2"/>
    <property type="match status" value="3"/>
</dbReference>
<feature type="domain" description="Glycosyl hydrolase-like 10" evidence="3">
    <location>
        <begin position="34"/>
        <end position="338"/>
    </location>
</feature>
<dbReference type="Gene3D" id="3.40.50.12090">
    <property type="match status" value="1"/>
</dbReference>
<dbReference type="PANTHER" id="PTHR43405:SF1">
    <property type="entry name" value="GLYCOSYL HYDROLASE DIGH"/>
    <property type="match status" value="1"/>
</dbReference>
<dbReference type="eggNOG" id="COG2247">
    <property type="taxonomic scope" value="Bacteria"/>
</dbReference>
<organism evidence="4 5">
    <name type="scientific">Peptostreptococcus stomatis DSM 17678</name>
    <dbReference type="NCBI Taxonomy" id="596315"/>
    <lineage>
        <taxon>Bacteria</taxon>
        <taxon>Bacillati</taxon>
        <taxon>Bacillota</taxon>
        <taxon>Clostridia</taxon>
        <taxon>Peptostreptococcales</taxon>
        <taxon>Peptostreptococcaceae</taxon>
        <taxon>Peptostreptococcus</taxon>
    </lineage>
</organism>
<dbReference type="Proteomes" id="UP000003244">
    <property type="component" value="Unassembled WGS sequence"/>
</dbReference>
<proteinExistence type="predicted"/>
<dbReference type="InterPro" id="IPR003790">
    <property type="entry name" value="GHL10"/>
</dbReference>
<dbReference type="PANTHER" id="PTHR43405">
    <property type="entry name" value="GLYCOSYL HYDROLASE DIGH"/>
    <property type="match status" value="1"/>
</dbReference>
<keyword evidence="5" id="KW-1185">Reference proteome</keyword>
<evidence type="ECO:0000259" key="3">
    <source>
        <dbReference type="Pfam" id="PF02638"/>
    </source>
</evidence>
<dbReference type="RefSeq" id="WP_007789200.1">
    <property type="nucleotide sequence ID" value="NZ_ADGQ01000044.1"/>
</dbReference>
<dbReference type="EMBL" id="ADGQ01000044">
    <property type="protein sequence ID" value="EFM64818.1"/>
    <property type="molecule type" value="Genomic_DNA"/>
</dbReference>
<reference evidence="4 5" key="1">
    <citation type="submission" date="2010-08" db="EMBL/GenBank/DDBJ databases">
        <authorList>
            <person name="Harkins D.M."/>
            <person name="Madupu R."/>
            <person name="Durkin A.S."/>
            <person name="Torralba M."/>
            <person name="Methe B."/>
            <person name="Sutton G.G."/>
            <person name="Nelson K.E."/>
        </authorList>
    </citation>
    <scope>NUCLEOTIDE SEQUENCE [LARGE SCALE GENOMIC DNA]</scope>
    <source>
        <strain evidence="4 5">DSM 17678</strain>
    </source>
</reference>
<name>E0E2Q1_9FIRM</name>
<comment type="caution">
    <text evidence="4">The sequence shown here is derived from an EMBL/GenBank/DDBJ whole genome shotgun (WGS) entry which is preliminary data.</text>
</comment>
<dbReference type="InterPro" id="IPR007253">
    <property type="entry name" value="Cell_wall-bd_2"/>
</dbReference>
<dbReference type="SUPFAM" id="SSF51445">
    <property type="entry name" value="(Trans)glycosidases"/>
    <property type="match status" value="1"/>
</dbReference>
<dbReference type="InterPro" id="IPR052177">
    <property type="entry name" value="Divisome_Glycosyl_Hydrolase"/>
</dbReference>
<dbReference type="Pfam" id="PF02638">
    <property type="entry name" value="GHL10"/>
    <property type="match status" value="1"/>
</dbReference>
<evidence type="ECO:0000313" key="5">
    <source>
        <dbReference type="Proteomes" id="UP000003244"/>
    </source>
</evidence>